<keyword evidence="7 9" id="KW-0811">Translocation</keyword>
<feature type="compositionally biased region" description="Polar residues" evidence="10">
    <location>
        <begin position="61"/>
        <end position="70"/>
    </location>
</feature>
<comment type="subcellular location">
    <subcellularLocation>
        <location evidence="1 9">Cell membrane</location>
        <topology evidence="1 9">Single-pass membrane protein</topology>
    </subcellularLocation>
</comment>
<protein>
    <recommendedName>
        <fullName evidence="9">Sec-independent protein translocase protein TatA</fullName>
    </recommendedName>
</protein>
<keyword evidence="8 9" id="KW-0472">Membrane</keyword>
<keyword evidence="12" id="KW-1185">Reference proteome</keyword>
<dbReference type="Proteomes" id="UP000619743">
    <property type="component" value="Unassembled WGS sequence"/>
</dbReference>
<evidence type="ECO:0000313" key="11">
    <source>
        <dbReference type="EMBL" id="GGA66126.1"/>
    </source>
</evidence>
<gene>
    <name evidence="9" type="primary">tatA</name>
    <name evidence="11" type="ORF">GCM10011369_04580</name>
</gene>
<evidence type="ECO:0000256" key="2">
    <source>
        <dbReference type="ARBA" id="ARBA00022448"/>
    </source>
</evidence>
<dbReference type="GO" id="GO:0033281">
    <property type="term" value="C:TAT protein transport complex"/>
    <property type="evidence" value="ECO:0007669"/>
    <property type="project" value="UniProtKB-UniRule"/>
</dbReference>
<dbReference type="HAMAP" id="MF_00236">
    <property type="entry name" value="TatA_E"/>
    <property type="match status" value="1"/>
</dbReference>
<evidence type="ECO:0000313" key="12">
    <source>
        <dbReference type="Proteomes" id="UP000619743"/>
    </source>
</evidence>
<feature type="region of interest" description="Disordered" evidence="10">
    <location>
        <begin position="46"/>
        <end position="70"/>
    </location>
</feature>
<accession>A0A8J2U2G4</accession>
<dbReference type="GO" id="GO:0043953">
    <property type="term" value="P:protein transport by the Tat complex"/>
    <property type="evidence" value="ECO:0007669"/>
    <property type="project" value="UniProtKB-UniRule"/>
</dbReference>
<dbReference type="PANTHER" id="PTHR42982:SF1">
    <property type="entry name" value="SEC-INDEPENDENT PROTEIN TRANSLOCASE PROTEIN TATA"/>
    <property type="match status" value="1"/>
</dbReference>
<organism evidence="11 12">
    <name type="scientific">Neiella marina</name>
    <dbReference type="NCBI Taxonomy" id="508461"/>
    <lineage>
        <taxon>Bacteria</taxon>
        <taxon>Pseudomonadati</taxon>
        <taxon>Pseudomonadota</taxon>
        <taxon>Gammaproteobacteria</taxon>
        <taxon>Alteromonadales</taxon>
        <taxon>Echinimonadaceae</taxon>
        <taxon>Neiella</taxon>
    </lineage>
</organism>
<dbReference type="RefSeq" id="WP_087504553.1">
    <property type="nucleotide sequence ID" value="NZ_BMDX01000002.1"/>
</dbReference>
<dbReference type="AlphaFoldDB" id="A0A8J2U2G4"/>
<keyword evidence="3 9" id="KW-1003">Cell membrane</keyword>
<comment type="similarity">
    <text evidence="9">Belongs to the TatA/E family.</text>
</comment>
<dbReference type="Pfam" id="PF02416">
    <property type="entry name" value="TatA_B_E"/>
    <property type="match status" value="1"/>
</dbReference>
<evidence type="ECO:0000256" key="5">
    <source>
        <dbReference type="ARBA" id="ARBA00022927"/>
    </source>
</evidence>
<comment type="function">
    <text evidence="9">Part of the twin-arginine translocation (Tat) system that transports large folded proteins containing a characteristic twin-arginine motif in their signal peptide across membranes. TatA could form the protein-conducting channel of the Tat system.</text>
</comment>
<evidence type="ECO:0000256" key="6">
    <source>
        <dbReference type="ARBA" id="ARBA00022989"/>
    </source>
</evidence>
<dbReference type="NCBIfam" id="TIGR01411">
    <property type="entry name" value="tatAE"/>
    <property type="match status" value="1"/>
</dbReference>
<evidence type="ECO:0000256" key="9">
    <source>
        <dbReference type="HAMAP-Rule" id="MF_00236"/>
    </source>
</evidence>
<proteinExistence type="inferred from homology"/>
<keyword evidence="4 9" id="KW-0812">Transmembrane</keyword>
<evidence type="ECO:0000256" key="10">
    <source>
        <dbReference type="SAM" id="MobiDB-lite"/>
    </source>
</evidence>
<feature type="transmembrane region" description="Helical" evidence="9">
    <location>
        <begin position="6"/>
        <end position="22"/>
    </location>
</feature>
<dbReference type="PANTHER" id="PTHR42982">
    <property type="entry name" value="SEC-INDEPENDENT PROTEIN TRANSLOCASE PROTEIN TATA"/>
    <property type="match status" value="1"/>
</dbReference>
<keyword evidence="5 9" id="KW-0653">Protein transport</keyword>
<evidence type="ECO:0000256" key="4">
    <source>
        <dbReference type="ARBA" id="ARBA00022692"/>
    </source>
</evidence>
<keyword evidence="2 9" id="KW-0813">Transport</keyword>
<reference evidence="12" key="1">
    <citation type="journal article" date="2019" name="Int. J. Syst. Evol. Microbiol.">
        <title>The Global Catalogue of Microorganisms (GCM) 10K type strain sequencing project: providing services to taxonomists for standard genome sequencing and annotation.</title>
        <authorList>
            <consortium name="The Broad Institute Genomics Platform"/>
            <consortium name="The Broad Institute Genome Sequencing Center for Infectious Disease"/>
            <person name="Wu L."/>
            <person name="Ma J."/>
        </authorList>
    </citation>
    <scope>NUCLEOTIDE SEQUENCE [LARGE SCALE GENOMIC DNA]</scope>
    <source>
        <strain evidence="12">CGMCC 1.10130</strain>
    </source>
</reference>
<dbReference type="GO" id="GO:0008320">
    <property type="term" value="F:protein transmembrane transporter activity"/>
    <property type="evidence" value="ECO:0007669"/>
    <property type="project" value="UniProtKB-UniRule"/>
</dbReference>
<dbReference type="InterPro" id="IPR003369">
    <property type="entry name" value="TatA/B/E"/>
</dbReference>
<dbReference type="Gene3D" id="1.20.5.3310">
    <property type="match status" value="1"/>
</dbReference>
<evidence type="ECO:0000256" key="7">
    <source>
        <dbReference type="ARBA" id="ARBA00023010"/>
    </source>
</evidence>
<comment type="caution">
    <text evidence="11">The sequence shown here is derived from an EMBL/GenBank/DDBJ whole genome shotgun (WGS) entry which is preliminary data.</text>
</comment>
<keyword evidence="6 9" id="KW-1133">Transmembrane helix</keyword>
<evidence type="ECO:0000256" key="8">
    <source>
        <dbReference type="ARBA" id="ARBA00023136"/>
    </source>
</evidence>
<evidence type="ECO:0000256" key="1">
    <source>
        <dbReference type="ARBA" id="ARBA00004162"/>
    </source>
</evidence>
<dbReference type="InterPro" id="IPR006312">
    <property type="entry name" value="TatA/E"/>
</dbReference>
<dbReference type="EMBL" id="BMDX01000002">
    <property type="protein sequence ID" value="GGA66126.1"/>
    <property type="molecule type" value="Genomic_DNA"/>
</dbReference>
<evidence type="ECO:0000256" key="3">
    <source>
        <dbReference type="ARBA" id="ARBA00022475"/>
    </source>
</evidence>
<sequence length="70" mass="7193">MAGVSVWQLAIIAVIVALLFGTKRLRGFGGDLGSAIKGFKQAAAEEPKTGATELGDDEQSRLTGNSTANS</sequence>
<comment type="subunit">
    <text evidence="9">The Tat system comprises two distinct complexes: a TatABC complex, containing multiple copies of TatA, TatB and TatC subunits, and a separate TatA complex, containing only TatA subunits. Substrates initially bind to the TatABC complex, which probably triggers association of the separate TatA complex to form the active translocon.</text>
</comment>
<dbReference type="OrthoDB" id="7066617at2"/>
<name>A0A8J2U2G4_9GAMM</name>